<feature type="transmembrane region" description="Helical" evidence="1">
    <location>
        <begin position="78"/>
        <end position="97"/>
    </location>
</feature>
<dbReference type="Proteomes" id="UP000001304">
    <property type="component" value="Chromosome"/>
</dbReference>
<dbReference type="AlphaFoldDB" id="E0SQT0"/>
<feature type="transmembrane region" description="Helical" evidence="1">
    <location>
        <begin position="50"/>
        <end position="72"/>
    </location>
</feature>
<protein>
    <submittedName>
        <fullName evidence="2">Uncharacterized protein</fullName>
    </submittedName>
</protein>
<evidence type="ECO:0000313" key="3">
    <source>
        <dbReference type="Proteomes" id="UP000001304"/>
    </source>
</evidence>
<feature type="transmembrane region" description="Helical" evidence="1">
    <location>
        <begin position="18"/>
        <end position="38"/>
    </location>
</feature>
<organism evidence="2 3">
    <name type="scientific">Ignisphaera aggregans (strain DSM 17230 / JCM 13409 / AQ1.S1)</name>
    <dbReference type="NCBI Taxonomy" id="583356"/>
    <lineage>
        <taxon>Archaea</taxon>
        <taxon>Thermoproteota</taxon>
        <taxon>Thermoprotei</taxon>
        <taxon>Desulfurococcales</taxon>
        <taxon>Desulfurococcaceae</taxon>
        <taxon>Ignisphaera</taxon>
    </lineage>
</organism>
<dbReference type="HOGENOM" id="CLU_1682678_0_0_2"/>
<reference evidence="2 3" key="1">
    <citation type="journal article" date="2010" name="Stand. Genomic Sci.">
        <title>Complete genome sequence of Ignisphaera aggregans type strain (AQ1.S1).</title>
        <authorList>
            <person name="Goker M."/>
            <person name="Held B."/>
            <person name="Lapidus A."/>
            <person name="Nolan M."/>
            <person name="Spring S."/>
            <person name="Yasawong M."/>
            <person name="Lucas S."/>
            <person name="Glavina Del Rio T."/>
            <person name="Tice H."/>
            <person name="Cheng J.F."/>
            <person name="Goodwin L."/>
            <person name="Tapia R."/>
            <person name="Pitluck S."/>
            <person name="Liolios K."/>
            <person name="Ivanova N."/>
            <person name="Mavromatis K."/>
            <person name="Mikhailova N."/>
            <person name="Pati A."/>
            <person name="Chen A."/>
            <person name="Palaniappan K."/>
            <person name="Brambilla E."/>
            <person name="Land M."/>
            <person name="Hauser L."/>
            <person name="Chang Y.J."/>
            <person name="Jeffries C.D."/>
            <person name="Brettin T."/>
            <person name="Detter J.C."/>
            <person name="Han C."/>
            <person name="Rohde M."/>
            <person name="Sikorski J."/>
            <person name="Woyke T."/>
            <person name="Bristow J."/>
            <person name="Eisen J.A."/>
            <person name="Markowitz V."/>
            <person name="Hugenholtz P."/>
            <person name="Kyrpides N.C."/>
            <person name="Klenk H.P."/>
        </authorList>
    </citation>
    <scope>NUCLEOTIDE SEQUENCE [LARGE SCALE GENOMIC DNA]</scope>
    <source>
        <strain evidence="3">DSM 17230 / JCM 13409 / AQ1.S1</strain>
    </source>
</reference>
<gene>
    <name evidence="2" type="ordered locus">Igag_0308</name>
</gene>
<proteinExistence type="predicted"/>
<dbReference type="STRING" id="583356.Igag_0308"/>
<name>E0SQT0_IGNAA</name>
<evidence type="ECO:0000313" key="2">
    <source>
        <dbReference type="EMBL" id="ADM27154.1"/>
    </source>
</evidence>
<keyword evidence="1" id="KW-0472">Membrane</keyword>
<dbReference type="EMBL" id="CP002098">
    <property type="protein sequence ID" value="ADM27154.1"/>
    <property type="molecule type" value="Genomic_DNA"/>
</dbReference>
<sequence length="156" mass="17097">MSIAIAVLAYIANLLNPLVMLCVAALTVQSIAILVRIFKYSRSMPYTRFMRFLEFLTAAVVIIGLWIVILSGSPDVRFTSLLVALGLTMLAIGKASIEAPKLDIPIKKIKIKITSKRQGCRDKRTNIMHSSVLFGNGTRAYLICVGATCDVLSNCF</sequence>
<accession>E0SQT0</accession>
<evidence type="ECO:0000256" key="1">
    <source>
        <dbReference type="SAM" id="Phobius"/>
    </source>
</evidence>
<keyword evidence="1" id="KW-0812">Transmembrane</keyword>
<dbReference type="BioCyc" id="IAGG583356:GHAH-317-MONOMER"/>
<keyword evidence="1" id="KW-1133">Transmembrane helix</keyword>
<dbReference type="KEGG" id="iag:Igag_0308"/>
<keyword evidence="3" id="KW-1185">Reference proteome</keyword>